<dbReference type="AlphaFoldDB" id="A0A1I8HGK4"/>
<name>A0A1I8HGK4_9PLAT</name>
<keyword evidence="1" id="KW-1185">Reference proteome</keyword>
<dbReference type="Proteomes" id="UP000095280">
    <property type="component" value="Unplaced"/>
</dbReference>
<dbReference type="InterPro" id="IPR024079">
    <property type="entry name" value="MetalloPept_cat_dom_sf"/>
</dbReference>
<sequence>VSGGSSSVDRLAGDILRQFCRFVDAKRVYRHLPDYGQAILLTGLSVASGAPLGIAYRGGACWPGVDCALLMVPRRRLFRIAFTAAHELGHGLRLGHRAGAGGLMMSRQLAADWPDAFRWSADSALQLRSEVEAMGEHSICMRRINAIGHKIISNISDVIQWNPDRVCDLVTDGQLPVSGVPFKSMQCRVFCCRAAAPSAASLSVVASSTSACTARISAFNGMFCGGNNNGRCFDGQCIRLVSNSSTASAT</sequence>
<organism evidence="1 2">
    <name type="scientific">Macrostomum lignano</name>
    <dbReference type="NCBI Taxonomy" id="282301"/>
    <lineage>
        <taxon>Eukaryota</taxon>
        <taxon>Metazoa</taxon>
        <taxon>Spiralia</taxon>
        <taxon>Lophotrochozoa</taxon>
        <taxon>Platyhelminthes</taxon>
        <taxon>Rhabditophora</taxon>
        <taxon>Macrostomorpha</taxon>
        <taxon>Macrostomida</taxon>
        <taxon>Macrostomidae</taxon>
        <taxon>Macrostomum</taxon>
    </lineage>
</organism>
<dbReference type="GO" id="GO:0008237">
    <property type="term" value="F:metallopeptidase activity"/>
    <property type="evidence" value="ECO:0007669"/>
    <property type="project" value="InterPro"/>
</dbReference>
<proteinExistence type="predicted"/>
<reference evidence="2" key="1">
    <citation type="submission" date="2016-11" db="UniProtKB">
        <authorList>
            <consortium name="WormBaseParasite"/>
        </authorList>
    </citation>
    <scope>IDENTIFICATION</scope>
</reference>
<accession>A0A1I8HGK4</accession>
<dbReference type="PANTHER" id="PTHR11905">
    <property type="entry name" value="ADAM A DISINTEGRIN AND METALLOPROTEASE DOMAIN"/>
    <property type="match status" value="1"/>
</dbReference>
<dbReference type="PANTHER" id="PTHR11905:SF159">
    <property type="entry name" value="ADAM METALLOPROTEASE"/>
    <property type="match status" value="1"/>
</dbReference>
<dbReference type="Gene3D" id="3.40.390.10">
    <property type="entry name" value="Collagenase (Catalytic Domain)"/>
    <property type="match status" value="1"/>
</dbReference>
<dbReference type="SUPFAM" id="SSF55486">
    <property type="entry name" value="Metalloproteases ('zincins'), catalytic domain"/>
    <property type="match status" value="1"/>
</dbReference>
<protein>
    <submittedName>
        <fullName evidence="2">Peptidase M12B domain-containing protein</fullName>
    </submittedName>
</protein>
<evidence type="ECO:0000313" key="2">
    <source>
        <dbReference type="WBParaSite" id="maker-uti_cns_0006091-snap-gene-0.10-mRNA-1"/>
    </source>
</evidence>
<evidence type="ECO:0000313" key="1">
    <source>
        <dbReference type="Proteomes" id="UP000095280"/>
    </source>
</evidence>
<dbReference type="WBParaSite" id="maker-uti_cns_0006091-snap-gene-0.10-mRNA-1">
    <property type="protein sequence ID" value="maker-uti_cns_0006091-snap-gene-0.10-mRNA-1"/>
    <property type="gene ID" value="maker-uti_cns_0006091-snap-gene-0.10"/>
</dbReference>